<evidence type="ECO:0000313" key="2">
    <source>
        <dbReference type="EMBL" id="GFM34300.1"/>
    </source>
</evidence>
<reference evidence="2 3" key="1">
    <citation type="submission" date="2020-05" db="EMBL/GenBank/DDBJ databases">
        <title>Draft genome sequence of Desulfovibrio sp. strain HN2T.</title>
        <authorList>
            <person name="Ueno A."/>
            <person name="Tamazawa S."/>
            <person name="Tamamura S."/>
            <person name="Murakami T."/>
            <person name="Kiyama T."/>
            <person name="Inomata H."/>
            <person name="Amano Y."/>
            <person name="Miyakawa K."/>
            <person name="Tamaki H."/>
            <person name="Naganuma T."/>
            <person name="Kaneko K."/>
        </authorList>
    </citation>
    <scope>NUCLEOTIDE SEQUENCE [LARGE SCALE GENOMIC DNA]</scope>
    <source>
        <strain evidence="2 3">HN2</strain>
    </source>
</reference>
<dbReference type="RefSeq" id="WP_174405902.1">
    <property type="nucleotide sequence ID" value="NZ_BLVO01000013.1"/>
</dbReference>
<dbReference type="SUPFAM" id="SSF48452">
    <property type="entry name" value="TPR-like"/>
    <property type="match status" value="1"/>
</dbReference>
<dbReference type="InterPro" id="IPR011990">
    <property type="entry name" value="TPR-like_helical_dom_sf"/>
</dbReference>
<dbReference type="Pfam" id="PF13432">
    <property type="entry name" value="TPR_16"/>
    <property type="match status" value="1"/>
</dbReference>
<accession>A0A7J0BKU6</accession>
<proteinExistence type="predicted"/>
<sequence length="399" mass="43775">MLRAILFRDSFRRLVCLGMVVVAAGLLGCAKTQRGAKGMLDTPLHHYETGMRQIDGGKPDAALQSFNTALQLNAEYGPALAGKGLVLAMNGTVGEALELIRSGQQNADRNSGSPERMWALVAEQRAFIALHEKGMTSDSVLLRETRRAFNDARIADEQAAMPWYWEGVAYLRALEFDDARSFFREAQARDQGYAELAGKKLELLEKIIKASLKTSVGKRIALVDQLSRADMAALLVEELGVEKFFEGTELPDISTFAAPRSGTADAAGQGLDTTDIQGHPLAADIRAVLPYRMRGLQPYADGSFQPDKPVTRAEMALILEDIYIRARNDSALATRFMGQDSPFPDVRSDHPYFNSVMFVTSRGLMHADLAKGLFRPLDPVSGVDAVLFINAMKTELDVF</sequence>
<dbReference type="Proteomes" id="UP000503840">
    <property type="component" value="Unassembled WGS sequence"/>
</dbReference>
<evidence type="ECO:0000259" key="1">
    <source>
        <dbReference type="PROSITE" id="PS51272"/>
    </source>
</evidence>
<dbReference type="PROSITE" id="PS51272">
    <property type="entry name" value="SLH"/>
    <property type="match status" value="1"/>
</dbReference>
<name>A0A7J0BKU6_9BACT</name>
<keyword evidence="3" id="KW-1185">Reference proteome</keyword>
<dbReference type="EMBL" id="BLVO01000013">
    <property type="protein sequence ID" value="GFM34300.1"/>
    <property type="molecule type" value="Genomic_DNA"/>
</dbReference>
<dbReference type="InterPro" id="IPR001119">
    <property type="entry name" value="SLH_dom"/>
</dbReference>
<comment type="caution">
    <text evidence="2">The sequence shown here is derived from an EMBL/GenBank/DDBJ whole genome shotgun (WGS) entry which is preliminary data.</text>
</comment>
<dbReference type="PROSITE" id="PS51257">
    <property type="entry name" value="PROKAR_LIPOPROTEIN"/>
    <property type="match status" value="1"/>
</dbReference>
<gene>
    <name evidence="2" type="ORF">DSM101010T_26650</name>
</gene>
<feature type="domain" description="SLH" evidence="1">
    <location>
        <begin position="268"/>
        <end position="333"/>
    </location>
</feature>
<protein>
    <submittedName>
        <fullName evidence="2">S-layer protein</fullName>
    </submittedName>
</protein>
<evidence type="ECO:0000313" key="3">
    <source>
        <dbReference type="Proteomes" id="UP000503840"/>
    </source>
</evidence>
<dbReference type="Gene3D" id="1.25.40.10">
    <property type="entry name" value="Tetratricopeptide repeat domain"/>
    <property type="match status" value="1"/>
</dbReference>
<dbReference type="Pfam" id="PF00395">
    <property type="entry name" value="SLH"/>
    <property type="match status" value="2"/>
</dbReference>
<organism evidence="2 3">
    <name type="scientific">Desulfovibrio subterraneus</name>
    <dbReference type="NCBI Taxonomy" id="2718620"/>
    <lineage>
        <taxon>Bacteria</taxon>
        <taxon>Pseudomonadati</taxon>
        <taxon>Thermodesulfobacteriota</taxon>
        <taxon>Desulfovibrionia</taxon>
        <taxon>Desulfovibrionales</taxon>
        <taxon>Desulfovibrionaceae</taxon>
        <taxon>Desulfovibrio</taxon>
    </lineage>
</organism>
<dbReference type="AlphaFoldDB" id="A0A7J0BKU6"/>